<evidence type="ECO:0000313" key="3">
    <source>
        <dbReference type="EMBL" id="THC98807.1"/>
    </source>
</evidence>
<sequence length="259" mass="29012">MFGNFAKNTASIGNQLQPILHGKMVLHFVKFGSPATLHLHGASKSAGKPNTKLNPHTKNVYIVGYCGTHMYVVWDPETNTVRDTSDVSVNDLNNLCRIQMAVTHRLQGNTEPPSRVERLRQLLSGASGTDQVRMSKPPRRPHKATRLPPDRSGHYQSELDEILNGHRLVDTAEAENERVGGWEMWANVQTTTNNINIDEALSVLHGLEARVQELEDFMKEQSVWNNDITQTLSNMHGGKDTETKKTTRSRRSLNQGNNT</sequence>
<organism evidence="3 4">
    <name type="scientific">Aspergillus tanneri</name>
    <dbReference type="NCBI Taxonomy" id="1220188"/>
    <lineage>
        <taxon>Eukaryota</taxon>
        <taxon>Fungi</taxon>
        <taxon>Dikarya</taxon>
        <taxon>Ascomycota</taxon>
        <taxon>Pezizomycotina</taxon>
        <taxon>Eurotiomycetes</taxon>
        <taxon>Eurotiomycetidae</taxon>
        <taxon>Eurotiales</taxon>
        <taxon>Aspergillaceae</taxon>
        <taxon>Aspergillus</taxon>
        <taxon>Aspergillus subgen. Circumdati</taxon>
    </lineage>
</organism>
<dbReference type="VEuPathDB" id="FungiDB:EYZ11_001715"/>
<evidence type="ECO:0000256" key="1">
    <source>
        <dbReference type="SAM" id="MobiDB-lite"/>
    </source>
</evidence>
<protein>
    <recommendedName>
        <fullName evidence="2">Retroviral polymerase SH3-like domain-containing protein</fullName>
    </recommendedName>
</protein>
<dbReference type="Pfam" id="PF25597">
    <property type="entry name" value="SH3_retrovirus"/>
    <property type="match status" value="1"/>
</dbReference>
<feature type="compositionally biased region" description="Basic residues" evidence="1">
    <location>
        <begin position="136"/>
        <end position="145"/>
    </location>
</feature>
<feature type="domain" description="Retroviral polymerase SH3-like" evidence="2">
    <location>
        <begin position="50"/>
        <end position="91"/>
    </location>
</feature>
<keyword evidence="4" id="KW-1185">Reference proteome</keyword>
<name>A0A4S3JTU5_9EURO</name>
<proteinExistence type="predicted"/>
<feature type="region of interest" description="Disordered" evidence="1">
    <location>
        <begin position="124"/>
        <end position="154"/>
    </location>
</feature>
<comment type="caution">
    <text evidence="3">The sequence shown here is derived from an EMBL/GenBank/DDBJ whole genome shotgun (WGS) entry which is preliminary data.</text>
</comment>
<dbReference type="InterPro" id="IPR057670">
    <property type="entry name" value="SH3_retrovirus"/>
</dbReference>
<evidence type="ECO:0000313" key="4">
    <source>
        <dbReference type="Proteomes" id="UP000308092"/>
    </source>
</evidence>
<gene>
    <name evidence="3" type="ORF">EYZ11_001715</name>
</gene>
<dbReference type="AlphaFoldDB" id="A0A4S3JTU5"/>
<accession>A0A4S3JTU5</accession>
<reference evidence="3 4" key="1">
    <citation type="submission" date="2019-03" db="EMBL/GenBank/DDBJ databases">
        <title>The genome sequence of a newly discovered highly antifungal drug resistant Aspergillus species, Aspergillus tanneri NIH 1004.</title>
        <authorList>
            <person name="Mounaud S."/>
            <person name="Singh I."/>
            <person name="Joardar V."/>
            <person name="Pakala S."/>
            <person name="Pakala S."/>
            <person name="Venepally P."/>
            <person name="Hoover J."/>
            <person name="Nierman W."/>
            <person name="Chung J."/>
            <person name="Losada L."/>
        </authorList>
    </citation>
    <scope>NUCLEOTIDE SEQUENCE [LARGE SCALE GENOMIC DNA]</scope>
    <source>
        <strain evidence="3 4">NIH1004</strain>
    </source>
</reference>
<dbReference type="Proteomes" id="UP000308092">
    <property type="component" value="Unassembled WGS sequence"/>
</dbReference>
<evidence type="ECO:0000259" key="2">
    <source>
        <dbReference type="Pfam" id="PF25597"/>
    </source>
</evidence>
<dbReference type="EMBL" id="SOSA01000034">
    <property type="protein sequence ID" value="THC98807.1"/>
    <property type="molecule type" value="Genomic_DNA"/>
</dbReference>
<feature type="region of interest" description="Disordered" evidence="1">
    <location>
        <begin position="231"/>
        <end position="259"/>
    </location>
</feature>